<evidence type="ECO:0000313" key="6">
    <source>
        <dbReference type="Proteomes" id="UP000285456"/>
    </source>
</evidence>
<keyword evidence="1" id="KW-0678">Repressor</keyword>
<dbReference type="Gene3D" id="1.10.357.10">
    <property type="entry name" value="Tetracycline Repressor, domain 2"/>
    <property type="match status" value="1"/>
</dbReference>
<dbReference type="InterPro" id="IPR009057">
    <property type="entry name" value="Homeodomain-like_sf"/>
</dbReference>
<dbReference type="InterPro" id="IPR001647">
    <property type="entry name" value="HTH_TetR"/>
</dbReference>
<dbReference type="Pfam" id="PF14278">
    <property type="entry name" value="TetR_C_8"/>
    <property type="match status" value="1"/>
</dbReference>
<name>A0A417YDG2_9BACI</name>
<sequence>MKKDLRIIKTEESLRKALLTLLKTKTLETISISELCRLAQINRGTFYLHYRDVHDVFRHYFEVIVEDFRKAYEKPYLNTNFNINNMTPDMIDIFNHVKKYKAFYQIIFDGKSPMTYYYLVFDTIRKFMEESLSIDNNAVYLDVDFDYLISYHANAIIGIIIEWHKQNYTTPIEILNEQLIKLITNTRSYR</sequence>
<evidence type="ECO:0000259" key="4">
    <source>
        <dbReference type="PROSITE" id="PS50977"/>
    </source>
</evidence>
<evidence type="ECO:0000256" key="3">
    <source>
        <dbReference type="PROSITE-ProRule" id="PRU00335"/>
    </source>
</evidence>
<dbReference type="PROSITE" id="PS50977">
    <property type="entry name" value="HTH_TETR_2"/>
    <property type="match status" value="1"/>
</dbReference>
<keyword evidence="2 3" id="KW-0238">DNA-binding</keyword>
<evidence type="ECO:0000256" key="1">
    <source>
        <dbReference type="ARBA" id="ARBA00022491"/>
    </source>
</evidence>
<dbReference type="InterPro" id="IPR039532">
    <property type="entry name" value="TetR_C_Firmicutes"/>
</dbReference>
<dbReference type="SUPFAM" id="SSF46689">
    <property type="entry name" value="Homeodomain-like"/>
    <property type="match status" value="1"/>
</dbReference>
<comment type="caution">
    <text evidence="5">The sequence shown here is derived from an EMBL/GenBank/DDBJ whole genome shotgun (WGS) entry which is preliminary data.</text>
</comment>
<dbReference type="PANTHER" id="PTHR43479:SF7">
    <property type="entry name" value="TETR-FAMILY TRANSCRIPTIONAL REGULATOR"/>
    <property type="match status" value="1"/>
</dbReference>
<organism evidence="5 6">
    <name type="scientific">Oceanobacillus profundus</name>
    <dbReference type="NCBI Taxonomy" id="372463"/>
    <lineage>
        <taxon>Bacteria</taxon>
        <taxon>Bacillati</taxon>
        <taxon>Bacillota</taxon>
        <taxon>Bacilli</taxon>
        <taxon>Bacillales</taxon>
        <taxon>Bacillaceae</taxon>
        <taxon>Oceanobacillus</taxon>
    </lineage>
</organism>
<dbReference type="InterPro" id="IPR050624">
    <property type="entry name" value="HTH-type_Tx_Regulator"/>
</dbReference>
<protein>
    <submittedName>
        <fullName evidence="5">TetR/AcrR family transcriptional regulator</fullName>
    </submittedName>
</protein>
<reference evidence="5 6" key="1">
    <citation type="journal article" date="2007" name="Int. J. Syst. Evol. Microbiol.">
        <title>Oceanobacillus profundus sp. nov., isolated from a deep-sea sediment core.</title>
        <authorList>
            <person name="Kim Y.G."/>
            <person name="Choi D.H."/>
            <person name="Hyun S."/>
            <person name="Cho B.C."/>
        </authorList>
    </citation>
    <scope>NUCLEOTIDE SEQUENCE [LARGE SCALE GENOMIC DNA]</scope>
    <source>
        <strain evidence="5 6">DSM 18246</strain>
    </source>
</reference>
<dbReference type="AlphaFoldDB" id="A0A417YDG2"/>
<evidence type="ECO:0000256" key="2">
    <source>
        <dbReference type="ARBA" id="ARBA00023125"/>
    </source>
</evidence>
<feature type="domain" description="HTH tetR-type" evidence="4">
    <location>
        <begin position="8"/>
        <end position="68"/>
    </location>
</feature>
<dbReference type="EMBL" id="QWEH01000012">
    <property type="protein sequence ID" value="RHW30656.1"/>
    <property type="molecule type" value="Genomic_DNA"/>
</dbReference>
<dbReference type="GO" id="GO:0003677">
    <property type="term" value="F:DNA binding"/>
    <property type="evidence" value="ECO:0007669"/>
    <property type="project" value="UniProtKB-UniRule"/>
</dbReference>
<evidence type="ECO:0000313" key="5">
    <source>
        <dbReference type="EMBL" id="RHW30656.1"/>
    </source>
</evidence>
<keyword evidence="6" id="KW-1185">Reference proteome</keyword>
<dbReference type="PANTHER" id="PTHR43479">
    <property type="entry name" value="ACREF/ENVCD OPERON REPRESSOR-RELATED"/>
    <property type="match status" value="1"/>
</dbReference>
<feature type="DNA-binding region" description="H-T-H motif" evidence="3">
    <location>
        <begin position="31"/>
        <end position="50"/>
    </location>
</feature>
<accession>A0A417YDG2</accession>
<proteinExistence type="predicted"/>
<dbReference type="OrthoDB" id="9810250at2"/>
<gene>
    <name evidence="5" type="ORF">D1B32_16210</name>
</gene>
<dbReference type="RefSeq" id="WP_118889907.1">
    <property type="nucleotide sequence ID" value="NZ_PHUT01000012.1"/>
</dbReference>
<dbReference type="Proteomes" id="UP000285456">
    <property type="component" value="Unassembled WGS sequence"/>
</dbReference>